<dbReference type="STRING" id="342002.BST15_00555"/>
<dbReference type="EMBL" id="LASW01000027">
    <property type="protein sequence ID" value="KKB99696.1"/>
    <property type="molecule type" value="Genomic_DNA"/>
</dbReference>
<keyword evidence="1" id="KW-1133">Transmembrane helix</keyword>
<keyword evidence="1" id="KW-0472">Membrane</keyword>
<keyword evidence="5" id="KW-1185">Reference proteome</keyword>
<dbReference type="OrthoDB" id="5182370at2"/>
<reference evidence="2" key="2">
    <citation type="submission" date="2015-04" db="EMBL/GenBank/DDBJ databases">
        <title>Genome sequence of Mycobacterium arupense strain GUC1.</title>
        <authorList>
            <person name="Greninger A.L."/>
            <person name="Cunningham G."/>
            <person name="Chiu C.Y."/>
            <person name="Miller S."/>
        </authorList>
    </citation>
    <scope>NUCLEOTIDE SEQUENCE</scope>
    <source>
        <strain evidence="2">GUC1</strain>
    </source>
</reference>
<proteinExistence type="predicted"/>
<comment type="caution">
    <text evidence="2">The sequence shown here is derived from an EMBL/GenBank/DDBJ whole genome shotgun (WGS) entry which is preliminary data.</text>
</comment>
<dbReference type="Proteomes" id="UP000192327">
    <property type="component" value="Unassembled WGS sequence"/>
</dbReference>
<dbReference type="EMBL" id="MVHH01000001">
    <property type="protein sequence ID" value="ORA01072.1"/>
    <property type="molecule type" value="Genomic_DNA"/>
</dbReference>
<keyword evidence="1" id="KW-0812">Transmembrane</keyword>
<dbReference type="SUPFAM" id="SSF50998">
    <property type="entry name" value="Quinoprotein alcohol dehydrogenase-like"/>
    <property type="match status" value="1"/>
</dbReference>
<reference evidence="4" key="1">
    <citation type="submission" date="2015-04" db="EMBL/GenBank/DDBJ databases">
        <title>Genome sequence of Mycobacterium arupense GUC1.</title>
        <authorList>
            <person name="Greninger A.L."/>
            <person name="Cunningham G."/>
            <person name="Chiu C.Y."/>
            <person name="Miller S."/>
        </authorList>
    </citation>
    <scope>NUCLEOTIDE SEQUENCE [LARGE SCALE GENOMIC DNA]</scope>
    <source>
        <strain evidence="4">GUC1</strain>
    </source>
</reference>
<dbReference type="AlphaFoldDB" id="A0A0F5MYD1"/>
<sequence length="411" mass="42383">MVRPERRTSGDLVAAAVIAVVIVVVGVVIWWTSDARATVSQAASDSATNPPSAVMVPAALAQAWTAASPATWAPVLVSGTVITGDGRRMSGRDPATGEERWSYSRDVDLCAVTWIYRYAVAVYPDSRGCGQASAIVAATGLRGPARTSYADPTVRVTSEGSAVLSAGPTRLELWRSDLVRVLSYGEIDARVKPSARGRGEGCTLVSAAAASSAVSVLEACAGQTDLQLTLLRPGKEEDDPETQHIPQPGVAADSGARVLAVTDSDSGPNTAIYLPTPQPRVEVVDQTGSTISTTLLPGKPSADSAALPVSRPTGLICWWTGDAVMVFDSGTLAYRYTIAASGAAVPLGPAARMADHLLIPVTDGVGVFDQATGAAERVIPVSRPPGVSTVFPAVSGPMVLEQRGDTVVALG</sequence>
<dbReference type="Proteomes" id="UP000034416">
    <property type="component" value="Unassembled WGS sequence"/>
</dbReference>
<name>A0A0F5MYD1_9MYCO</name>
<accession>A0A0F5MYD1</accession>
<gene>
    <name evidence="3" type="ORF">BST15_00555</name>
    <name evidence="2" type="ORF">WR43_08620</name>
</gene>
<dbReference type="RefSeq" id="WP_046189160.1">
    <property type="nucleotide sequence ID" value="NZ_JACKUJ010000043.1"/>
</dbReference>
<evidence type="ECO:0000313" key="5">
    <source>
        <dbReference type="Proteomes" id="UP000192327"/>
    </source>
</evidence>
<dbReference type="InterPro" id="IPR011047">
    <property type="entry name" value="Quinoprotein_ADH-like_sf"/>
</dbReference>
<reference evidence="3 5" key="3">
    <citation type="submission" date="2016-12" db="EMBL/GenBank/DDBJ databases">
        <title>The new phylogeny of genus Mycobacterium.</title>
        <authorList>
            <person name="Tortoli E."/>
            <person name="Trovato A."/>
            <person name="Cirillo D.M."/>
        </authorList>
    </citation>
    <scope>NUCLEOTIDE SEQUENCE [LARGE SCALE GENOMIC DNA]</scope>
    <source>
        <strain evidence="3 5">DSM 44942</strain>
    </source>
</reference>
<evidence type="ECO:0000313" key="2">
    <source>
        <dbReference type="EMBL" id="KKB99696.1"/>
    </source>
</evidence>
<evidence type="ECO:0000256" key="1">
    <source>
        <dbReference type="SAM" id="Phobius"/>
    </source>
</evidence>
<evidence type="ECO:0000313" key="3">
    <source>
        <dbReference type="EMBL" id="ORA01072.1"/>
    </source>
</evidence>
<protein>
    <submittedName>
        <fullName evidence="2">Uncharacterized protein</fullName>
    </submittedName>
</protein>
<dbReference type="PATRIC" id="fig|342002.3.peg.1523"/>
<organism evidence="2 4">
    <name type="scientific">Mycolicibacter arupensis</name>
    <dbReference type="NCBI Taxonomy" id="342002"/>
    <lineage>
        <taxon>Bacteria</taxon>
        <taxon>Bacillati</taxon>
        <taxon>Actinomycetota</taxon>
        <taxon>Actinomycetes</taxon>
        <taxon>Mycobacteriales</taxon>
        <taxon>Mycobacteriaceae</taxon>
        <taxon>Mycolicibacter</taxon>
    </lineage>
</organism>
<feature type="transmembrane region" description="Helical" evidence="1">
    <location>
        <begin position="12"/>
        <end position="31"/>
    </location>
</feature>
<evidence type="ECO:0000313" key="4">
    <source>
        <dbReference type="Proteomes" id="UP000034416"/>
    </source>
</evidence>